<dbReference type="SMART" id="SM00028">
    <property type="entry name" value="TPR"/>
    <property type="match status" value="3"/>
</dbReference>
<proteinExistence type="predicted"/>
<evidence type="ECO:0000313" key="2">
    <source>
        <dbReference type="EMBL" id="OPJ57503.1"/>
    </source>
</evidence>
<dbReference type="Proteomes" id="UP000190080">
    <property type="component" value="Unassembled WGS sequence"/>
</dbReference>
<dbReference type="InterPro" id="IPR019734">
    <property type="entry name" value="TPR_rpt"/>
</dbReference>
<organism evidence="2 3">
    <name type="scientific">Clostridium oryzae</name>
    <dbReference type="NCBI Taxonomy" id="1450648"/>
    <lineage>
        <taxon>Bacteria</taxon>
        <taxon>Bacillati</taxon>
        <taxon>Bacillota</taxon>
        <taxon>Clostridia</taxon>
        <taxon>Eubacteriales</taxon>
        <taxon>Clostridiaceae</taxon>
        <taxon>Clostridium</taxon>
    </lineage>
</organism>
<keyword evidence="1" id="KW-0802">TPR repeat</keyword>
<dbReference type="InterPro" id="IPR011990">
    <property type="entry name" value="TPR-like_helical_dom_sf"/>
</dbReference>
<feature type="repeat" description="TPR" evidence="1">
    <location>
        <begin position="277"/>
        <end position="310"/>
    </location>
</feature>
<evidence type="ECO:0000256" key="1">
    <source>
        <dbReference type="PROSITE-ProRule" id="PRU00339"/>
    </source>
</evidence>
<dbReference type="Gene3D" id="1.25.40.10">
    <property type="entry name" value="Tetratricopeptide repeat domain"/>
    <property type="match status" value="1"/>
</dbReference>
<keyword evidence="3" id="KW-1185">Reference proteome</keyword>
<accession>A0A1V4IC44</accession>
<dbReference type="STRING" id="1450648.CLORY_40730"/>
<dbReference type="AlphaFoldDB" id="A0A1V4IC44"/>
<name>A0A1V4IC44_9CLOT</name>
<dbReference type="RefSeq" id="WP_079427976.1">
    <property type="nucleotide sequence ID" value="NZ_MZGV01000082.1"/>
</dbReference>
<protein>
    <submittedName>
        <fullName evidence="2">Tetratricopeptide repeat protein</fullName>
    </submittedName>
</protein>
<evidence type="ECO:0000313" key="3">
    <source>
        <dbReference type="Proteomes" id="UP000190080"/>
    </source>
</evidence>
<dbReference type="PROSITE" id="PS50005">
    <property type="entry name" value="TPR"/>
    <property type="match status" value="1"/>
</dbReference>
<gene>
    <name evidence="2" type="ORF">CLORY_40730</name>
</gene>
<dbReference type="EMBL" id="MZGV01000082">
    <property type="protein sequence ID" value="OPJ57503.1"/>
    <property type="molecule type" value="Genomic_DNA"/>
</dbReference>
<reference evidence="2 3" key="1">
    <citation type="submission" date="2017-03" db="EMBL/GenBank/DDBJ databases">
        <title>Genome sequence of Clostridium oryzae DSM 28571.</title>
        <authorList>
            <person name="Poehlein A."/>
            <person name="Daniel R."/>
        </authorList>
    </citation>
    <scope>NUCLEOTIDE SEQUENCE [LARGE SCALE GENOMIC DNA]</scope>
    <source>
        <strain evidence="2 3">DSM 28571</strain>
    </source>
</reference>
<comment type="caution">
    <text evidence="2">The sequence shown here is derived from an EMBL/GenBank/DDBJ whole genome shotgun (WGS) entry which is preliminary data.</text>
</comment>
<dbReference type="OrthoDB" id="358807at2"/>
<sequence length="353" mass="41126">MLNKSKVSSKLSELLFLELKEEVLLKIFGYTSDNELYFPIKSKNIINDLQSGDQLENIPVKYFIEGMSFILGCDNQFRYAKEYLRILKKNSWSMQLINSFIAESIKNSQQIDAYVFLRAEYTVDESSVNYEKLISFIYESKEVYNAYKDDFLDIVSEGKNKKYAMAFLYESLYFNDTGDYSSAWDSLNLYYSYDGKNNESILRYKDDLMIMADFEKGKDNVNADPKLAFKLLVPLIDKLPDNAFLYFYIAVACRNLGLYEKAIYYLNEAKSIDDTIIDIYNEIGLNYAQIGNFQEAIKYFRKIFEATKAIDVCTNLIMCYINIGDKKNALLHLEIAKKMNKDDDIVKQLEKLI</sequence>
<dbReference type="SUPFAM" id="SSF48452">
    <property type="entry name" value="TPR-like"/>
    <property type="match status" value="1"/>
</dbReference>
<dbReference type="Pfam" id="PF13181">
    <property type="entry name" value="TPR_8"/>
    <property type="match status" value="1"/>
</dbReference>